<dbReference type="Gene3D" id="2.170.15.10">
    <property type="entry name" value="Proaerolysin, chain A, domain 3"/>
    <property type="match status" value="1"/>
</dbReference>
<name>A0A4Z1L331_9HELO</name>
<evidence type="ECO:0000313" key="3">
    <source>
        <dbReference type="Proteomes" id="UP000297280"/>
    </source>
</evidence>
<reference evidence="2 3" key="1">
    <citation type="submission" date="2017-12" db="EMBL/GenBank/DDBJ databases">
        <title>Comparative genomics of Botrytis spp.</title>
        <authorList>
            <person name="Valero-Jimenez C.A."/>
            <person name="Tapia P."/>
            <person name="Veloso J."/>
            <person name="Silva-Moreno E."/>
            <person name="Staats M."/>
            <person name="Valdes J.H."/>
            <person name="Van Kan J.A.L."/>
        </authorList>
    </citation>
    <scope>NUCLEOTIDE SEQUENCE [LARGE SCALE GENOMIC DNA]</scope>
    <source>
        <strain evidence="2 3">MUCL3349</strain>
    </source>
</reference>
<evidence type="ECO:0000256" key="1">
    <source>
        <dbReference type="SAM" id="MobiDB-lite"/>
    </source>
</evidence>
<dbReference type="SUPFAM" id="SSF56973">
    <property type="entry name" value="Aerolisin/ETX pore-forming domain"/>
    <property type="match status" value="1"/>
</dbReference>
<dbReference type="Proteomes" id="UP000297280">
    <property type="component" value="Unassembled WGS sequence"/>
</dbReference>
<gene>
    <name evidence="2" type="ORF">BPOR_0036g00090</name>
</gene>
<proteinExistence type="predicted"/>
<accession>A0A4Z1L331</accession>
<comment type="caution">
    <text evidence="2">The sequence shown here is derived from an EMBL/GenBank/DDBJ whole genome shotgun (WGS) entry which is preliminary data.</text>
</comment>
<keyword evidence="3" id="KW-1185">Reference proteome</keyword>
<evidence type="ECO:0000313" key="2">
    <source>
        <dbReference type="EMBL" id="TGO91179.1"/>
    </source>
</evidence>
<feature type="region of interest" description="Disordered" evidence="1">
    <location>
        <begin position="182"/>
        <end position="202"/>
    </location>
</feature>
<dbReference type="AlphaFoldDB" id="A0A4Z1L331"/>
<sequence length="366" mass="39649">MTTTTTLDGLVGLLTPPPRPSAPIPYQISSGTVALFQTDTVMTLLADIKTSGPIPDLGDAGTCIDLVGTGRTEAVDLIQVGLHDQISMFFWRKVDLNMGAIELFEDLDFRVRWKTLQDRQTATLYNAADGTGTSYDNIKGWGTMKEIARLSDVRLNDVVSSFKWQSVNPVKEVIKPFNVTASNSSDEGGLTSRVDGTNDTPKPQAITVTLRNSTTQPVTVETSDKRVTGITTSLTQTASVGVEGVASASTQWSVAVNYSYERTETSSTSQTKTVELSVAQTVNAPPKTSYIATLLVIIGTIPTTEYTTTAERWYKDPVAGSKADPQNNGWYKRVEDVRLTLTGSLACRTKVDMKATPLRNPLVQVP</sequence>
<dbReference type="EMBL" id="PQXO01000036">
    <property type="protein sequence ID" value="TGO91179.1"/>
    <property type="molecule type" value="Genomic_DNA"/>
</dbReference>
<protein>
    <submittedName>
        <fullName evidence="2">Uncharacterized protein</fullName>
    </submittedName>
</protein>
<organism evidence="2 3">
    <name type="scientific">Botrytis porri</name>
    <dbReference type="NCBI Taxonomy" id="87229"/>
    <lineage>
        <taxon>Eukaryota</taxon>
        <taxon>Fungi</taxon>
        <taxon>Dikarya</taxon>
        <taxon>Ascomycota</taxon>
        <taxon>Pezizomycotina</taxon>
        <taxon>Leotiomycetes</taxon>
        <taxon>Helotiales</taxon>
        <taxon>Sclerotiniaceae</taxon>
        <taxon>Botrytis</taxon>
    </lineage>
</organism>